<evidence type="ECO:0000313" key="2">
    <source>
        <dbReference type="EMBL" id="ADN60664.1"/>
    </source>
</evidence>
<evidence type="ECO:0000256" key="1">
    <source>
        <dbReference type="SAM" id="SignalP"/>
    </source>
</evidence>
<dbReference type="Gene3D" id="2.50.20.10">
    <property type="entry name" value="Lipoprotein localisation LolA/LolB/LppX"/>
    <property type="match status" value="1"/>
</dbReference>
<dbReference type="EMBL" id="CP002218">
    <property type="protein sequence ID" value="ADN60664.1"/>
    <property type="molecule type" value="Genomic_DNA"/>
</dbReference>
<dbReference type="Pfam" id="PF07044">
    <property type="entry name" value="DUF1329"/>
    <property type="match status" value="1"/>
</dbReference>
<keyword evidence="1" id="KW-0732">Signal</keyword>
<dbReference type="HOGENOM" id="CLU_048734_0_0_4"/>
<feature type="signal peptide" evidence="1">
    <location>
        <begin position="1"/>
        <end position="22"/>
    </location>
</feature>
<proteinExistence type="predicted"/>
<dbReference type="eggNOG" id="ENOG502Z7HQ">
    <property type="taxonomic scope" value="Bacteria"/>
</dbReference>
<dbReference type="CDD" id="cd16329">
    <property type="entry name" value="LolA_like"/>
    <property type="match status" value="1"/>
</dbReference>
<dbReference type="OrthoDB" id="6751304at2"/>
<dbReference type="InterPro" id="IPR010752">
    <property type="entry name" value="DUF1329"/>
</dbReference>
<name>E1THQ5_BURSG</name>
<dbReference type="KEGG" id="bgf:BC1003_4734"/>
<gene>
    <name evidence="2" type="ordered locus">BC1003_4734</name>
</gene>
<evidence type="ECO:0008006" key="3">
    <source>
        <dbReference type="Google" id="ProtNLM"/>
    </source>
</evidence>
<protein>
    <recommendedName>
        <fullName evidence="3">DUF1329 domain-containing protein</fullName>
    </recommendedName>
</protein>
<organism evidence="2">
    <name type="scientific">Burkholderia sp. (strain CCGE1003)</name>
    <dbReference type="NCBI Taxonomy" id="640512"/>
    <lineage>
        <taxon>Bacteria</taxon>
        <taxon>Pseudomonadati</taxon>
        <taxon>Pseudomonadota</taxon>
        <taxon>Betaproteobacteria</taxon>
        <taxon>Burkholderiales</taxon>
        <taxon>Burkholderiaceae</taxon>
        <taxon>Burkholderia</taxon>
    </lineage>
</organism>
<dbReference type="STRING" id="640512.BC1003_4734"/>
<feature type="chain" id="PRO_5003151773" description="DUF1329 domain-containing protein" evidence="1">
    <location>
        <begin position="23"/>
        <end position="458"/>
    </location>
</feature>
<dbReference type="AlphaFoldDB" id="E1THQ5"/>
<reference evidence="2" key="1">
    <citation type="submission" date="2010-09" db="EMBL/GenBank/DDBJ databases">
        <title>Complete sequence of chromosome2 of Burkholderia sp. CCGE1003.</title>
        <authorList>
            <consortium name="US DOE Joint Genome Institute"/>
            <person name="Lucas S."/>
            <person name="Copeland A."/>
            <person name="Lapidus A."/>
            <person name="Cheng J.-F."/>
            <person name="Bruce D."/>
            <person name="Goodwin L."/>
            <person name="Pitluck S."/>
            <person name="Daligault H."/>
            <person name="Davenport K."/>
            <person name="Detter J.C."/>
            <person name="Han C."/>
            <person name="Tapia R."/>
            <person name="Land M."/>
            <person name="Hauser L."/>
            <person name="Jeffries C."/>
            <person name="Kyrpides N."/>
            <person name="Ivanova N."/>
            <person name="Ovchinnikova G."/>
            <person name="Martinez-Romero E."/>
            <person name="Rogel M.A."/>
            <person name="Auchtung J."/>
            <person name="Tiedje J.M."/>
            <person name="Woyke T."/>
        </authorList>
    </citation>
    <scope>NUCLEOTIDE SEQUENCE</scope>
    <source>
        <strain evidence="2">CCGE1003</strain>
    </source>
</reference>
<sequence>MKTLFHLIAAGAVTLNALGAFAAVSADEAKQLGTTLTAFGAEKAGSSDGVIPEYAGGLTKPPADFAPGSGVWPDPFKSEKPVLRITASNMGQYADKLTPGVQALLQRFPDYRIDVYPTHRTMHYPQWVLDNTLKNATQAKLTGKVEGDGVEGAFGGVPFPMPKNGYEVMWNAQLSYQRTQYDAQNVGAYLVDTSGARTELPVMNVIEYKPYYDRSRAGDKFKGPHDRMWLTLLTPATSAGTSNLVDYSINYSEADQVSWAYFPSQRRVRMAPDFKYDTPTAAYGGVLFWDEAKLFAGRMDKFDFKLIGKKEMIVPYNNYRYSQLPVDEVFGPKHIKPDALRWERHRVWVVEASLKPDARHAYSKRVFYVDEDGWTLLEADGYGHDGKLWRVGLDYPINYYDGNGGVFISANTFYDLQKGNYFSFFTSSSRGSPQLRVADKLEKPNLFTPAGMAGTGLR</sequence>
<accession>E1THQ5</accession>